<accession>A0ACC3CCD7</accession>
<keyword evidence="2" id="KW-1185">Reference proteome</keyword>
<evidence type="ECO:0000313" key="2">
    <source>
        <dbReference type="Proteomes" id="UP000798662"/>
    </source>
</evidence>
<proteinExistence type="predicted"/>
<organism evidence="1 2">
    <name type="scientific">Pyropia yezoensis</name>
    <name type="common">Susabi-nori</name>
    <name type="synonym">Porphyra yezoensis</name>
    <dbReference type="NCBI Taxonomy" id="2788"/>
    <lineage>
        <taxon>Eukaryota</taxon>
        <taxon>Rhodophyta</taxon>
        <taxon>Bangiophyceae</taxon>
        <taxon>Bangiales</taxon>
        <taxon>Bangiaceae</taxon>
        <taxon>Pyropia</taxon>
    </lineage>
</organism>
<dbReference type="Proteomes" id="UP000798662">
    <property type="component" value="Chromosome 3"/>
</dbReference>
<name>A0ACC3CCD7_PYRYE</name>
<comment type="caution">
    <text evidence="1">The sequence shown here is derived from an EMBL/GenBank/DDBJ whole genome shotgun (WGS) entry which is preliminary data.</text>
</comment>
<dbReference type="EMBL" id="CM020620">
    <property type="protein sequence ID" value="KAK1867508.1"/>
    <property type="molecule type" value="Genomic_DNA"/>
</dbReference>
<evidence type="ECO:0000313" key="1">
    <source>
        <dbReference type="EMBL" id="KAK1867508.1"/>
    </source>
</evidence>
<gene>
    <name evidence="1" type="ORF">I4F81_010015</name>
</gene>
<reference evidence="1" key="1">
    <citation type="submission" date="2019-11" db="EMBL/GenBank/DDBJ databases">
        <title>Nori genome reveals adaptations in red seaweeds to the harsh intertidal environment.</title>
        <authorList>
            <person name="Wang D."/>
            <person name="Mao Y."/>
        </authorList>
    </citation>
    <scope>NUCLEOTIDE SEQUENCE</scope>
    <source>
        <tissue evidence="1">Gametophyte</tissue>
    </source>
</reference>
<protein>
    <submittedName>
        <fullName evidence="1">Uncharacterized protein</fullName>
    </submittedName>
</protein>
<sequence length="546" mass="56404">MAPAVAGSSPPPGGGTEPPLSAAAAAHVAALIADNAAASRLLFDPPGGGGAAPSRSKRRREAEALSALPPPDEHAARLRAAVRFAAGTFGAPPGVRPARRRGGTGTGDGGDADGDGGSGVFSVARLQAPPQTLALMAPGAPSSVAAAGVAAAGAASGAVVTTGSAAAAPSVDADAELRRRMNAQNRAIARTVRSGGTPAEGLSTALALAADRPVWRPPWRVYRVLAGHLGWVRALAVEPGNEWFVSGSADRTIKVWDTASGRLKLTLTGHIGVVRGLAVSARHPYMFSAGDDKQVKCWDLETNQVVRHYHGHLSGVYTLGLHPTLDVLVTGGRDSTVRVWDMRTKAQVHALGSHTDVVNSVAVAADDPQIMSGSADGTVRLWDLAAGRCYATLTHHKKGVRAVVRHPRRRAAATASADAIKTWSLPRGGFARNLRVEEPGRPPNDGVLINALAANEDGLLVSGGDAGGVTFWDWDAAAAFQAVQTVAQPGSLAVEAGVFATAFDVSGSRLLTGEADKTIKMWKEVEGATETDYPLNWAPDLNPKRY</sequence>